<dbReference type="GO" id="GO:0000278">
    <property type="term" value="P:mitotic cell cycle"/>
    <property type="evidence" value="ECO:0007669"/>
    <property type="project" value="TreeGrafter"/>
</dbReference>
<reference evidence="6" key="1">
    <citation type="journal article" date="2011" name="PLoS Biol.">
        <title>Gene gain and loss during evolution of obligate parasitism in the white rust pathogen of Arabidopsis thaliana.</title>
        <authorList>
            <person name="Kemen E."/>
            <person name="Gardiner A."/>
            <person name="Schultz-Larsen T."/>
            <person name="Kemen A.C."/>
            <person name="Balmuth A.L."/>
            <person name="Robert-Seilaniantz A."/>
            <person name="Bailey K."/>
            <person name="Holub E."/>
            <person name="Studholme D.J."/>
            <person name="Maclean D."/>
            <person name="Jones J.D."/>
        </authorList>
    </citation>
    <scope>NUCLEOTIDE SEQUENCE</scope>
</reference>
<dbReference type="GO" id="GO:0007051">
    <property type="term" value="P:spindle organization"/>
    <property type="evidence" value="ECO:0007669"/>
    <property type="project" value="TreeGrafter"/>
</dbReference>
<organism evidence="6">
    <name type="scientific">Albugo laibachii Nc14</name>
    <dbReference type="NCBI Taxonomy" id="890382"/>
    <lineage>
        <taxon>Eukaryota</taxon>
        <taxon>Sar</taxon>
        <taxon>Stramenopiles</taxon>
        <taxon>Oomycota</taxon>
        <taxon>Peronosporomycetes</taxon>
        <taxon>Albuginales</taxon>
        <taxon>Albuginaceae</taxon>
        <taxon>Albugo</taxon>
    </lineage>
</organism>
<dbReference type="EMBL" id="FR824122">
    <property type="protein sequence ID" value="CCA19727.1"/>
    <property type="molecule type" value="Genomic_DNA"/>
</dbReference>
<keyword evidence="2" id="KW-0963">Cytoplasm</keyword>
<dbReference type="GO" id="GO:0005737">
    <property type="term" value="C:cytoplasm"/>
    <property type="evidence" value="ECO:0007669"/>
    <property type="project" value="UniProtKB-SubCell"/>
</dbReference>
<dbReference type="Gene3D" id="1.10.418.10">
    <property type="entry name" value="Calponin-like domain"/>
    <property type="match status" value="2"/>
</dbReference>
<protein>
    <submittedName>
        <fullName evidence="6">Abnormal spindlelike microcephalyassociated protein putative</fullName>
    </submittedName>
</protein>
<feature type="region of interest" description="Disordered" evidence="5">
    <location>
        <begin position="40"/>
        <end position="104"/>
    </location>
</feature>
<dbReference type="GO" id="GO:0000922">
    <property type="term" value="C:spindle pole"/>
    <property type="evidence" value="ECO:0007669"/>
    <property type="project" value="TreeGrafter"/>
</dbReference>
<evidence type="ECO:0000256" key="5">
    <source>
        <dbReference type="SAM" id="MobiDB-lite"/>
    </source>
</evidence>
<comment type="subcellular location">
    <subcellularLocation>
        <location evidence="1">Cytoplasm</location>
    </subcellularLocation>
</comment>
<feature type="compositionally biased region" description="Basic residues" evidence="5">
    <location>
        <begin position="53"/>
        <end position="77"/>
    </location>
</feature>
<evidence type="ECO:0000256" key="2">
    <source>
        <dbReference type="ARBA" id="ARBA00022490"/>
    </source>
</evidence>
<dbReference type="GO" id="GO:0051295">
    <property type="term" value="P:establishment of meiotic spindle localization"/>
    <property type="evidence" value="ECO:0007669"/>
    <property type="project" value="TreeGrafter"/>
</dbReference>
<dbReference type="PANTHER" id="PTHR22706:SF1">
    <property type="entry name" value="ASSEMBLY FACTOR FOR SPINDLE MICROTUBULES"/>
    <property type="match status" value="1"/>
</dbReference>
<evidence type="ECO:0000313" key="6">
    <source>
        <dbReference type="EMBL" id="CCA19727.1"/>
    </source>
</evidence>
<dbReference type="CDD" id="cd21223">
    <property type="entry name" value="CH_ASPM_rpt1"/>
    <property type="match status" value="1"/>
</dbReference>
<dbReference type="Pfam" id="PF00612">
    <property type="entry name" value="IQ"/>
    <property type="match status" value="2"/>
</dbReference>
<dbReference type="InterPro" id="IPR000048">
    <property type="entry name" value="IQ_motif_EF-hand-BS"/>
</dbReference>
<dbReference type="PROSITE" id="PS50096">
    <property type="entry name" value="IQ"/>
    <property type="match status" value="2"/>
</dbReference>
<gene>
    <name evidence="6" type="primary">AlNc14C77G5145</name>
    <name evidence="6" type="ORF">ALNC14_058700</name>
</gene>
<dbReference type="InterPro" id="IPR036872">
    <property type="entry name" value="CH_dom_sf"/>
</dbReference>
<reference evidence="6" key="2">
    <citation type="submission" date="2011-02" db="EMBL/GenBank/DDBJ databases">
        <authorList>
            <person name="MacLean D."/>
        </authorList>
    </citation>
    <scope>NUCLEOTIDE SEQUENCE</scope>
</reference>
<keyword evidence="3" id="KW-0677">Repeat</keyword>
<dbReference type="SMART" id="SM00015">
    <property type="entry name" value="IQ"/>
    <property type="match status" value="7"/>
</dbReference>
<dbReference type="SUPFAM" id="SSF47576">
    <property type="entry name" value="Calponin-homology domain, CH-domain"/>
    <property type="match status" value="1"/>
</dbReference>
<accession>F0WEU5</accession>
<sequence length="1402" mass="165543">MLDASENNVPICQSTTDAQICTTEKENAHPITDAFYIDLKSEPKDAQSSKTNGNKRKRRHPKSSKLVKVRKLQHHRNNYQEDAFSVSHPKKRKREDESIVSSVSKNVKQQAITSALNSTAPKHRISTWLRERTAAEEVEWIEKQKAIVVGWANNVLLASVHGENSNTATSSDALRSCDPFTSLRKLGMEASWFCKAKKLYQKIEIQSVKMSLSKEIQNGRLCVRKDRPVYVDVGLQEALFDLLNAYDPLWLTLGLCTVFDSVVPQTTMFSLLNHVQKRKRKDNSPDSKTQSARLPPILRSLVLKHLIHDEKIASNHRHVCNLKAPLSQSDEKCPRDKKFARWQGEEYFQELSNAMALKFLMLVLFLDQAQHHKSDSFTQFPCLFNKKSTLAIAVRQSQTIINEFCRLYFSSEGRIDRHLETLEYKVSYTQNPVDEVNPSINDIGNDLRDGVRLARLLEALTCSRSNEKKLSKYLRVPAVSRLQKVHNVQVCAYYLLEITGFSLSPPATDVRNTFAPIRAKEQIRETEQLVKNLVDGSIQQRTKLGVELLWKLMSWFECDSVVDMVVLKREIEQIRMQMSTQAKAFYVENCGNEKSDTLSETLLEWSRSVCANYSIVVRDLQLEENALCGLVHYYHPTLIPRSAIAQKQSKALEKALWQLGSLPAQMYKLNIEMHHRICITFVACLQSRLIGCRREVDAARLLSRWWRSSLIQSKLQRRKAEMHPSEETQEEVAHLLARKESAVKLQRWWRYKLQLNAVRKIQRNWRTFRNWKTVRLQLIAILKSKRFLLKCVSNWRKRKFAREIRCRRSARSIQIAWRLRLHRRRVLEKIRLAFSSTIIRKFMQRIVLQRRRTTSVNIIIANWKRYSQRRRYEMMCVGCKALQERFRRWREQRRVAAITLQAFFRGKIARKQCDYYGNFQIVQLQWKRKISCWKIEFWFTKQIARTARSRLIRRKWMLMMARYCTILDKLEEEKRACEAIIRCWRRFRLEKVIQGRVYVKGMQISTDIIRRSWNRFRLKRSISNRIERKLAAYRIKRKWNSWRLNETIRKRIETRNAAARIQKCWRLFQLKRTITYRIERRLAVYRIQRSWNSWRLNEAIRKRIERRNAAARIQKCWRHFRLIKALEMELVARRKFAAKEKIKQVRMKHAALKINRFLKCKWKRFKSIILFQAIWRGYAVRKKTIRPEKKEAPPSQPLTLGARLEMALHQLLHGRRLAEVLLASHTIQVCTQYSNECCETCLKLTNVSEAIYQTIKSLNRSRPHVELLHQLLLVLWNLYKFEKRKGVRYYKVEERVTYAEVLMDVVQIHRDMPTVFELATELLDYMMEVLKEDKRKEIVRKLFEDVGRRSGALYHLFEKKLLALDIMESSTTGRMKKAKNGTKTEPGKAVLALKKIVGMCSG</sequence>
<evidence type="ECO:0000256" key="4">
    <source>
        <dbReference type="ARBA" id="ARBA00022860"/>
    </source>
</evidence>
<dbReference type="GO" id="GO:0005516">
    <property type="term" value="F:calmodulin binding"/>
    <property type="evidence" value="ECO:0007669"/>
    <property type="project" value="UniProtKB-KW"/>
</dbReference>
<dbReference type="HOGENOM" id="CLU_001580_1_0_1"/>
<keyword evidence="4" id="KW-0112">Calmodulin-binding</keyword>
<name>F0WEU5_9STRA</name>
<evidence type="ECO:0000256" key="1">
    <source>
        <dbReference type="ARBA" id="ARBA00004496"/>
    </source>
</evidence>
<proteinExistence type="predicted"/>
<dbReference type="PANTHER" id="PTHR22706">
    <property type="entry name" value="ASSEMBLY FACTOR FOR SPINDLE MICROTUBULES"/>
    <property type="match status" value="1"/>
</dbReference>
<dbReference type="InterPro" id="IPR051185">
    <property type="entry name" value="ASPM"/>
</dbReference>
<evidence type="ECO:0000256" key="3">
    <source>
        <dbReference type="ARBA" id="ARBA00022737"/>
    </source>
</evidence>